<dbReference type="AlphaFoldDB" id="A0AAW2I2Y4"/>
<protein>
    <submittedName>
        <fullName evidence="5">Uncharacterized protein</fullName>
    </submittedName>
</protein>
<dbReference type="PANTHER" id="PTHR12928">
    <property type="entry name" value="FRG1 PROTEIN"/>
    <property type="match status" value="1"/>
</dbReference>
<dbReference type="GO" id="GO:0051015">
    <property type="term" value="F:actin filament binding"/>
    <property type="evidence" value="ECO:0007669"/>
    <property type="project" value="TreeGrafter"/>
</dbReference>
<dbReference type="GO" id="GO:0055120">
    <property type="term" value="C:striated muscle dense body"/>
    <property type="evidence" value="ECO:0007669"/>
    <property type="project" value="TreeGrafter"/>
</dbReference>
<dbReference type="Gene3D" id="2.80.10.50">
    <property type="match status" value="2"/>
</dbReference>
<reference evidence="5" key="1">
    <citation type="journal article" date="2024" name="Gigascience">
        <title>Chromosome-level genome of the poultry shaft louse Menopon gallinae provides insight into the host-switching and adaptive evolution of parasitic lice.</title>
        <authorList>
            <person name="Xu Y."/>
            <person name="Ma L."/>
            <person name="Liu S."/>
            <person name="Liang Y."/>
            <person name="Liu Q."/>
            <person name="He Z."/>
            <person name="Tian L."/>
            <person name="Duan Y."/>
            <person name="Cai W."/>
            <person name="Li H."/>
            <person name="Song F."/>
        </authorList>
    </citation>
    <scope>NUCLEOTIDE SEQUENCE</scope>
    <source>
        <strain evidence="5">Cailab_2023a</strain>
    </source>
</reference>
<evidence type="ECO:0000256" key="3">
    <source>
        <dbReference type="ARBA" id="ARBA00023242"/>
    </source>
</evidence>
<feature type="compositionally biased region" description="Basic residues" evidence="4">
    <location>
        <begin position="20"/>
        <end position="31"/>
    </location>
</feature>
<dbReference type="CDD" id="cd23338">
    <property type="entry name" value="beta-trefoil_FSCN_FRG1"/>
    <property type="match status" value="1"/>
</dbReference>
<dbReference type="PANTHER" id="PTHR12928:SF0">
    <property type="entry name" value="FSHD REGION GENE 1"/>
    <property type="match status" value="1"/>
</dbReference>
<dbReference type="EMBL" id="JARGDH010000002">
    <property type="protein sequence ID" value="KAL0276569.1"/>
    <property type="molecule type" value="Genomic_DNA"/>
</dbReference>
<dbReference type="InterPro" id="IPR008999">
    <property type="entry name" value="Actin-crosslinking"/>
</dbReference>
<sequence length="238" mass="26907">MSEYDCVKRGKFTIKGETSRKRKHKKSKKERNKYAPEKDEDAVKHGGWWEVKKIDDITGPVCIEFSNMTYVKALDNGLFTLGAPHAEGEGPSPEEILTAFNSIVTGRSDAVGTLEQWEPVFQDGKLALLGSNDCFMSVEPSDDSVVAKSRTAGVNEFIKIRSSATSEKDPDSHLPTEEKGNLSQIEENFVRKFQKFQDKKLKICQDDRDALKKAKQEGNLREALLDRRVKMKADRYCK</sequence>
<accession>A0AAW2I2Y4</accession>
<gene>
    <name evidence="5" type="ORF">PYX00_004121</name>
</gene>
<dbReference type="SUPFAM" id="SSF50405">
    <property type="entry name" value="Actin-crosslinking proteins"/>
    <property type="match status" value="1"/>
</dbReference>
<comment type="caution">
    <text evidence="5">The sequence shown here is derived from an EMBL/GenBank/DDBJ whole genome shotgun (WGS) entry which is preliminary data.</text>
</comment>
<feature type="compositionally biased region" description="Basic and acidic residues" evidence="4">
    <location>
        <begin position="166"/>
        <end position="180"/>
    </location>
</feature>
<dbReference type="Pfam" id="PF06229">
    <property type="entry name" value="FRG1"/>
    <property type="match status" value="2"/>
</dbReference>
<organism evidence="5">
    <name type="scientific">Menopon gallinae</name>
    <name type="common">poultry shaft louse</name>
    <dbReference type="NCBI Taxonomy" id="328185"/>
    <lineage>
        <taxon>Eukaryota</taxon>
        <taxon>Metazoa</taxon>
        <taxon>Ecdysozoa</taxon>
        <taxon>Arthropoda</taxon>
        <taxon>Hexapoda</taxon>
        <taxon>Insecta</taxon>
        <taxon>Pterygota</taxon>
        <taxon>Neoptera</taxon>
        <taxon>Paraneoptera</taxon>
        <taxon>Psocodea</taxon>
        <taxon>Troctomorpha</taxon>
        <taxon>Phthiraptera</taxon>
        <taxon>Amblycera</taxon>
        <taxon>Menoponidae</taxon>
        <taxon>Menopon</taxon>
    </lineage>
</organism>
<comment type="similarity">
    <text evidence="2">Belongs to the FRG1 family.</text>
</comment>
<keyword evidence="3" id="KW-0539">Nucleus</keyword>
<feature type="region of interest" description="Disordered" evidence="4">
    <location>
        <begin position="16"/>
        <end position="40"/>
    </location>
</feature>
<dbReference type="GO" id="GO:0071013">
    <property type="term" value="C:catalytic step 2 spliceosome"/>
    <property type="evidence" value="ECO:0007669"/>
    <property type="project" value="TreeGrafter"/>
</dbReference>
<evidence type="ECO:0000313" key="5">
    <source>
        <dbReference type="EMBL" id="KAL0276569.1"/>
    </source>
</evidence>
<evidence type="ECO:0000256" key="1">
    <source>
        <dbReference type="ARBA" id="ARBA00004604"/>
    </source>
</evidence>
<name>A0AAW2I2Y4_9NEOP</name>
<comment type="subcellular location">
    <subcellularLocation>
        <location evidence="1">Nucleus</location>
        <location evidence="1">Nucleolus</location>
    </subcellularLocation>
</comment>
<proteinExistence type="inferred from homology"/>
<dbReference type="GO" id="GO:0005730">
    <property type="term" value="C:nucleolus"/>
    <property type="evidence" value="ECO:0007669"/>
    <property type="project" value="UniProtKB-SubCell"/>
</dbReference>
<evidence type="ECO:0000256" key="4">
    <source>
        <dbReference type="SAM" id="MobiDB-lite"/>
    </source>
</evidence>
<dbReference type="InterPro" id="IPR010414">
    <property type="entry name" value="FRG1"/>
</dbReference>
<feature type="region of interest" description="Disordered" evidence="4">
    <location>
        <begin position="162"/>
        <end position="181"/>
    </location>
</feature>
<evidence type="ECO:0000256" key="2">
    <source>
        <dbReference type="ARBA" id="ARBA00010878"/>
    </source>
</evidence>